<dbReference type="Pfam" id="PF07993">
    <property type="entry name" value="NAD_binding_4"/>
    <property type="match status" value="1"/>
</dbReference>
<keyword evidence="1" id="KW-0596">Phosphopantetheine</keyword>
<dbReference type="InterPro" id="IPR014031">
    <property type="entry name" value="Ketoacyl_synth_C"/>
</dbReference>
<dbReference type="CDD" id="cd05930">
    <property type="entry name" value="A_NRPS"/>
    <property type="match status" value="1"/>
</dbReference>
<gene>
    <name evidence="14" type="ORF">BO94DRAFT_599437</name>
</gene>
<dbReference type="Pfam" id="PF16197">
    <property type="entry name" value="KAsynt_C_assoc"/>
    <property type="match status" value="1"/>
</dbReference>
<dbReference type="InterPro" id="IPR013217">
    <property type="entry name" value="Methyltransf_12"/>
</dbReference>
<dbReference type="GO" id="GO:0009403">
    <property type="term" value="P:toxin biosynthetic process"/>
    <property type="evidence" value="ECO:0007669"/>
    <property type="project" value="UniProtKB-ARBA"/>
</dbReference>
<dbReference type="InterPro" id="IPR010071">
    <property type="entry name" value="AA_adenyl_dom"/>
</dbReference>
<dbReference type="InterPro" id="IPR006162">
    <property type="entry name" value="Ppantetheine_attach_site"/>
</dbReference>
<evidence type="ECO:0000256" key="5">
    <source>
        <dbReference type="ARBA" id="ARBA00022679"/>
    </source>
</evidence>
<sequence length="3773" mass="415010">MNALTDYQTEPIAIVGSSCRFPGGASSPSKLWDLLQDPYDLLREIPPSRFNPKGFYHPNGEYHGSTNVMQSYLLEEDPCLFDHRFFNIHPKEAESMDPQQRLLLETVYEGIEAAGYSMQRLKASSTAVFVGQMTADYHDVLLRDVDSTPQYLATGTSRSIMANRVSYFFDWRGPSVTIDTACSSSLVALHQAVQSLRSGESSLAVAAGVNLILGPELYIFESKLHMLSPTGRSRMWDAQADGYARGEGVASVILKPLRQAIADHDRIECIIRETGVNQDGRTPGITMPNAAAQTQLIRSTYERCGLDCTKPEGRCQYFEAHGTGTLAGDPVEAKAIRDVFFPVDTAGASEQEESLYVGSVKTVIGHLEGTAGLAGILKASLALRHGVIPANMHFQRLNPAIEPYYQHLVVPTENQAWPAVPGGGPRRASVNSFGFGGTNAHAILESWEEPDPQLRATPTACGPLTVSAHSERALEVAVSSLAQTLQRQTLEDFSDLLWTLQTRRTEFPYKASFSGSSPDQLVQRLLDTGPGAIRAISVTDQRPVRILGIFTGQGAQWPAMGASLYARSRQFQECIQALDASLACLPDSPDWTLASQLQPTADPSRVHEAAISQPLCTALQIGLVDLLQSSGITFGAVLGHSSGEIAAAYAAGRLTADDAIRIAYYRGVHAHLACGPDGQAGRMMAVGMNLSDAQSFCQNEPLQGRISVAASNSRSSVTLSGDADAIDVAKHLLDDEKQFARVLKVNTAYHSHHMERCATPYLESLRRCNIQVKPGREECHWFSSVHGRDGRSIDDSDNLWGPYWVNNMVQTVLFSQALERAITEEHCFDLVLELGPHPALKGPATETIKTLTGVDLPYTGLLKRGDDDFLIFSDALGFIWKHFLSTRPVVDFAGFRAACVGREAPVPSVSRDLPSYAWDHQQPLWKESWKSREYRTRARPIHELLGTVRTHGDRQEMRWRHVMRLQEMDWLRGHEFQGQVLFPAAGYVSMAYEACMHLAGESSVQLVELMDLRIQRAITLEEDSSGVDVSFVIRRVARSDHSLTAEYTCYSCGVDGSVTEAEKTNFSGRAIITLGSPNPASLPPRCPPQLPLTSLKPARLYASLQDIGLRYSGLFLVDSVRRRLNVATVTMPRQQASPWRVHPATLDAAFHGLFAAFCAPGDSRLWTYYLPTSIERVVIGTPCERVSRHESSGLLVADCHLRSASAKIICGDVDIFCEADDHPEIQVQAITCSSFANVSPQDDRLLFSHTVWQPDISTAVLSVGHTEASPREHALVDLCERASYFYLRQLRQTIAPEEIPAMEWQFRCLMDWTRDHLLPMVESGRHSRVRPEWASDTRADIMAWTRTHPGQIDLEIIVAVGEALPAIVRGKVPILQVMMENDMLNRLYKFGLGFDLANERLRTMVSQISHRYPRLHALEIGAGTGGATVNVLQGLSSQFLSYTYTDISPGFFEKAQSMFHEHRGKMRFKTLDIERDPEPQGFPPHSFDVVIASNVLHATKSLADTMRHCRQLLKPGGYLLLLEITSNTLRPQFVMSGLPGWWLGRADGRPCHPTITEAQWNVLLEESGFSGIDTVCRDFDDPDKYMCSVMSTQAVDHRISALRLPLAYPDTIPRIGHLLVVGGQGTLELTRIVQRLRGILRPFAEHITAVAELNTVSASNVPPDSAVLCLAELDQPTFRDMTEARFQGMQTLFVQAKYLLVGTLVASNRAVLTLSGSNRSRLRVPKADVFPLGGPSPDDGMLQYLMRQLLAEVILEGESSTDGTIWVHGADDYLAPVLEATARTRGIPVFMSTLSPDVAQQTYIHPYSTERDIGRIKPTRIQTLVHLDSKRYPALDVHLRRVAHNDGAKVREIPVYRNNTPLAIPMDWVTLRAFASQFCQSPDLKLDVPAIGFPGPVPVPTLVQDAGEWAGLQVIDWTGPSTLPVPVQPLDARGLFADNKTYFLVGLTGELGLSLCHWMAQHGARYLAIASRNPQVDSMEISSLERAGVQVRVFSLDITDKASLRGVYEDIRATMPPIAGVANAAMVLRDRSFDNMTWTDFEVVLRPKVQGSQNLDELFSDTPLDFFVLFSSLACVIGNRGQANYGAANMFMATLAAQRRNRGLAASILDIGMLLGVGYVARTGEQYETQLKRYRYMSLSEPDFHHMFAEAVRAGHPDSDHPPGLITGLERTNLSREEATAPWHRNPRFAHYTYDDAEESRNGQGGPAGESRAQSSSAQSLRTQLALDVDHDQALGILEAGFSRKLQLILQVSDDSIDRVRPLMDLGIDSLVAVEIRSWFLKELAVDIPVLRVLGGASLSDLCKDVLAKLPDWNQAQAALSPAHALSAGSGTASNSDAIETPAETDSETSRDDEPGASPYERTGELTHAQARLYFPSVFLQDKSTYNVVFAGTLHGALEIDRLKAALHLVSHTHETLRTSFYIAPGKGTATQRVNLKSGIVLKQKHISDTSELDAELKALRGHEFDLEQGQLMKVVVLTSPDSVHRILFGYHHIALDGVSWLLFLQNLHQAYTARNLPSAPQQVIDMAVKQRNERVPARLGSELRYWADRYAGCLLEPVPLFPGARVSSRQILTAYDTETFDIRLDHQLAQVVRTRSSQLQMTSFHFYLAVLAVLVTQTLAVDDFSIGIMDANRVDPLDLQTLGFVLNLLPIRFQPEPHQPFTTLVRQTRDQVLGALANSRVPFDLLLEHLQVPRSAQHSPLFQVALNYRMGDSYHTPLGEGYIEWTRALGSGNPYDLTVDVTETPEDVTLVSFTTHRYLYGPRETRQLMQSYQALLEQLVADPSIPISQPSVTIDPPRAVHQGPPLAVAWPETLAHRIEDIWTTHAESTAIIDGSGGVLTYKQMARRVMQICHAFEELAIPHNSYVAMLMHPGPDVVCTLLAIMRLGHIYVPLDLRNPPERLRAIVSDCQPAVIIVDAAAEQARHLASSNIPVVDVTQFQTAGLGDTSIPNRAVGSQPAFALYTSGSTGQPKGALLTHAGFVNQIAAITSLYDVHREVVLQQSSLGFDMSLEQMFIALANGGTVVTVPQEARGDPAQLAKLMLTHSVTYTEFVPSEYLALLNYAAATLRRCVSWRLAFSGGEKISPQLRRAFRRLELPDLQLINVYGPTEITLSCSRGLVSYSTDGEDETSVGQILPKYTVSILDASLQPVPPGSPGEICIGGIGVAVGYLNKPGETARRFVPDPLDSLMTVYRTGDQGRMAEDGTLHFLGRLDGDSQIKIRGIRIELEDIAQTILAQASTTLLDAAVSVQGTAQALVAFVVFVPDFAPSDRTAYLEELRQRLPLPSYMRPACLVPVDDLPRNPNGKRDRRAIDQLPIPIGWSPTPDSGLTILDETEQQVKRAWEEVLPPSSTAHASLTIGLDTDFFQAGGNSLLLLRLQAVLATTFGTSLGLPELFQASTLRGMAQRLASSSTVTSTSLIDWDRELNSLCDGLPSTVSAYQPTSRDDQLIVILTGATGFLGRHLLQQLVDHPRVHRVHCIAVRKHDTRQSLSVRSPKIIIHPGDLQDRDLGLAATTQRTLANTAHLIIHNGADVSFLKTYTTLRPANVLSVRSLVELALPRTIPIHFISTASIAHFVPHNDLDTPLAETSVSEYPPPADSPDGYAASKWVSESFLERVCQDRGLPVCIHRPTSLVGVGAPATDLMANLVHYSGLLKAVPALDGETVGGALDLVPVGDVAGEIVQMAVELELGSEAVSTVRFVHHCSEVKIPPFRLREYLEEVHGGVVFETRPLEVWIELARAQGLLPLVADYLDSMLGRGQRVMLPVVRRG</sequence>
<dbReference type="SMART" id="SM00823">
    <property type="entry name" value="PKS_PP"/>
    <property type="match status" value="2"/>
</dbReference>
<evidence type="ECO:0000256" key="7">
    <source>
        <dbReference type="ARBA" id="ARBA00023268"/>
    </source>
</evidence>
<dbReference type="CDD" id="cd19532">
    <property type="entry name" value="C_PKS-NRPS"/>
    <property type="match status" value="1"/>
</dbReference>
<dbReference type="Gene3D" id="3.40.47.10">
    <property type="match status" value="1"/>
</dbReference>
<evidence type="ECO:0000256" key="3">
    <source>
        <dbReference type="ARBA" id="ARBA00022598"/>
    </source>
</evidence>
<dbReference type="Proteomes" id="UP000246702">
    <property type="component" value="Unassembled WGS sequence"/>
</dbReference>
<organism evidence="14 15">
    <name type="scientific">Aspergillus sclerotioniger CBS 115572</name>
    <dbReference type="NCBI Taxonomy" id="1450535"/>
    <lineage>
        <taxon>Eukaryota</taxon>
        <taxon>Fungi</taxon>
        <taxon>Dikarya</taxon>
        <taxon>Ascomycota</taxon>
        <taxon>Pezizomycotina</taxon>
        <taxon>Eurotiomycetes</taxon>
        <taxon>Eurotiomycetidae</taxon>
        <taxon>Eurotiales</taxon>
        <taxon>Aspergillaceae</taxon>
        <taxon>Aspergillus</taxon>
        <taxon>Aspergillus subgen. Circumdati</taxon>
    </lineage>
</organism>
<feature type="compositionally biased region" description="Polar residues" evidence="10">
    <location>
        <begin position="2329"/>
        <end position="2338"/>
    </location>
</feature>
<dbReference type="InterPro" id="IPR018201">
    <property type="entry name" value="Ketoacyl_synth_AS"/>
</dbReference>
<dbReference type="InterPro" id="IPR000873">
    <property type="entry name" value="AMP-dep_synth/lig_dom"/>
</dbReference>
<dbReference type="SUPFAM" id="SSF52777">
    <property type="entry name" value="CoA-dependent acyltransferases"/>
    <property type="match status" value="2"/>
</dbReference>
<dbReference type="CDD" id="cd02440">
    <property type="entry name" value="AdoMet_MTases"/>
    <property type="match status" value="1"/>
</dbReference>
<dbReference type="InterPro" id="IPR016035">
    <property type="entry name" value="Acyl_Trfase/lysoPLipase"/>
</dbReference>
<dbReference type="Pfam" id="PF21089">
    <property type="entry name" value="PKS_DH_N"/>
    <property type="match status" value="1"/>
</dbReference>
<dbReference type="PROSITE" id="PS52019">
    <property type="entry name" value="PKS_MFAS_DH"/>
    <property type="match status" value="1"/>
</dbReference>
<dbReference type="InterPro" id="IPR049551">
    <property type="entry name" value="PKS_DH_C"/>
</dbReference>
<keyword evidence="7" id="KW-0511">Multifunctional enzyme</keyword>
<evidence type="ECO:0000256" key="2">
    <source>
        <dbReference type="ARBA" id="ARBA00022553"/>
    </source>
</evidence>
<dbReference type="InterPro" id="IPR029063">
    <property type="entry name" value="SAM-dependent_MTases_sf"/>
</dbReference>
<dbReference type="Pfam" id="PF00550">
    <property type="entry name" value="PP-binding"/>
    <property type="match status" value="2"/>
</dbReference>
<dbReference type="InterPro" id="IPR049552">
    <property type="entry name" value="PKS_DH_N"/>
</dbReference>
<dbReference type="GO" id="GO:0032259">
    <property type="term" value="P:methylation"/>
    <property type="evidence" value="ECO:0007669"/>
    <property type="project" value="UniProtKB-KW"/>
</dbReference>
<feature type="domain" description="PKS/mFAS DH" evidence="13">
    <location>
        <begin position="942"/>
        <end position="1241"/>
    </location>
</feature>
<feature type="region of interest" description="N-terminal hotdog fold" evidence="9">
    <location>
        <begin position="942"/>
        <end position="1077"/>
    </location>
</feature>
<dbReference type="SMART" id="SM00826">
    <property type="entry name" value="PKS_DH"/>
    <property type="match status" value="1"/>
</dbReference>
<protein>
    <submittedName>
        <fullName evidence="14">Polyketide synthase</fullName>
    </submittedName>
</protein>
<comment type="similarity">
    <text evidence="8">In the C-terminal section; belongs to the NRP synthetase family.</text>
</comment>
<dbReference type="Gene3D" id="3.10.129.110">
    <property type="entry name" value="Polyketide synthase dehydratase"/>
    <property type="match status" value="1"/>
</dbReference>
<evidence type="ECO:0000256" key="6">
    <source>
        <dbReference type="ARBA" id="ARBA00022737"/>
    </source>
</evidence>
<dbReference type="InterPro" id="IPR013120">
    <property type="entry name" value="FAR_NAD-bd"/>
</dbReference>
<dbReference type="PROSITE" id="PS52004">
    <property type="entry name" value="KS3_2"/>
    <property type="match status" value="1"/>
</dbReference>
<dbReference type="InterPro" id="IPR020806">
    <property type="entry name" value="PKS_PP-bd"/>
</dbReference>
<dbReference type="OrthoDB" id="329835at2759"/>
<dbReference type="InterPro" id="IPR016039">
    <property type="entry name" value="Thiolase-like"/>
</dbReference>
<dbReference type="Gene3D" id="3.40.50.720">
    <property type="entry name" value="NAD(P)-binding Rossmann-like Domain"/>
    <property type="match status" value="2"/>
</dbReference>
<comment type="caution">
    <text evidence="14">The sequence shown here is derived from an EMBL/GenBank/DDBJ whole genome shotgun (WGS) entry which is preliminary data.</text>
</comment>
<dbReference type="Pfam" id="PF00668">
    <property type="entry name" value="Condensation"/>
    <property type="match status" value="1"/>
</dbReference>
<dbReference type="SUPFAM" id="SSF55048">
    <property type="entry name" value="Probable ACP-binding domain of malonyl-CoA ACP transacylase"/>
    <property type="match status" value="1"/>
</dbReference>
<dbReference type="Pfam" id="PF02801">
    <property type="entry name" value="Ketoacyl-synt_C"/>
    <property type="match status" value="1"/>
</dbReference>
<dbReference type="SMART" id="SM00825">
    <property type="entry name" value="PKS_KS"/>
    <property type="match status" value="1"/>
</dbReference>
<dbReference type="Pfam" id="PF00501">
    <property type="entry name" value="AMP-binding"/>
    <property type="match status" value="1"/>
</dbReference>
<feature type="domain" description="Carrier" evidence="11">
    <location>
        <begin position="2236"/>
        <end position="2310"/>
    </location>
</feature>
<dbReference type="InterPro" id="IPR014030">
    <property type="entry name" value="Ketoacyl_synth_N"/>
</dbReference>
<dbReference type="InterPro" id="IPR014043">
    <property type="entry name" value="Acyl_transferase_dom"/>
</dbReference>
<feature type="region of interest" description="C-terminal hotdog fold" evidence="9">
    <location>
        <begin position="1092"/>
        <end position="1241"/>
    </location>
</feature>
<name>A0A317WBS7_9EURO</name>
<dbReference type="RefSeq" id="XP_025466372.1">
    <property type="nucleotide sequence ID" value="XM_025616322.1"/>
</dbReference>
<dbReference type="GO" id="GO:0004312">
    <property type="term" value="F:fatty acid synthase activity"/>
    <property type="evidence" value="ECO:0007669"/>
    <property type="project" value="TreeGrafter"/>
</dbReference>
<dbReference type="InterPro" id="IPR050091">
    <property type="entry name" value="PKS_NRPS_Biosynth_Enz"/>
</dbReference>
<dbReference type="SUPFAM" id="SSF53335">
    <property type="entry name" value="S-adenosyl-L-methionine-dependent methyltransferases"/>
    <property type="match status" value="1"/>
</dbReference>
<dbReference type="InterPro" id="IPR042099">
    <property type="entry name" value="ANL_N_sf"/>
</dbReference>
<evidence type="ECO:0000313" key="14">
    <source>
        <dbReference type="EMBL" id="PWY83904.1"/>
    </source>
</evidence>
<dbReference type="Gene3D" id="1.10.1200.10">
    <property type="entry name" value="ACP-like"/>
    <property type="match status" value="2"/>
</dbReference>
<dbReference type="GO" id="GO:0008168">
    <property type="term" value="F:methyltransferase activity"/>
    <property type="evidence" value="ECO:0007669"/>
    <property type="project" value="UniProtKB-KW"/>
</dbReference>
<dbReference type="InterPro" id="IPR016036">
    <property type="entry name" value="Malonyl_transacylase_ACP-bd"/>
</dbReference>
<dbReference type="InterPro" id="IPR001242">
    <property type="entry name" value="Condensation_dom"/>
</dbReference>
<dbReference type="NCBIfam" id="TIGR01733">
    <property type="entry name" value="AA-adenyl-dom"/>
    <property type="match status" value="1"/>
</dbReference>
<dbReference type="Pfam" id="PF00698">
    <property type="entry name" value="Acyl_transf_1"/>
    <property type="match status" value="1"/>
</dbReference>
<dbReference type="InterPro" id="IPR057326">
    <property type="entry name" value="KR_dom"/>
</dbReference>
<evidence type="ECO:0000256" key="1">
    <source>
        <dbReference type="ARBA" id="ARBA00022450"/>
    </source>
</evidence>
<dbReference type="InterPro" id="IPR036736">
    <property type="entry name" value="ACP-like_sf"/>
</dbReference>
<dbReference type="Gene3D" id="3.30.559.10">
    <property type="entry name" value="Chloramphenicol acetyltransferase-like domain"/>
    <property type="match status" value="1"/>
</dbReference>
<dbReference type="GeneID" id="37118465"/>
<dbReference type="Pfam" id="PF00109">
    <property type="entry name" value="ketoacyl-synt"/>
    <property type="match status" value="1"/>
</dbReference>
<feature type="region of interest" description="Disordered" evidence="10">
    <location>
        <begin position="2326"/>
        <end position="2363"/>
    </location>
</feature>
<dbReference type="GO" id="GO:0031177">
    <property type="term" value="F:phosphopantetheine binding"/>
    <property type="evidence" value="ECO:0007669"/>
    <property type="project" value="InterPro"/>
</dbReference>
<dbReference type="InterPro" id="IPR009081">
    <property type="entry name" value="PP-bd_ACP"/>
</dbReference>
<accession>A0A317WBS7</accession>
<dbReference type="Pfam" id="PF14765">
    <property type="entry name" value="PS-DH"/>
    <property type="match status" value="1"/>
</dbReference>
<dbReference type="FunFam" id="3.40.47.10:FF:000019">
    <property type="entry name" value="Polyketide synthase type I"/>
    <property type="match status" value="1"/>
</dbReference>
<dbReference type="PANTHER" id="PTHR43775:SF20">
    <property type="entry name" value="HYBRID PKS-NRPS SYNTHETASE APDA"/>
    <property type="match status" value="1"/>
</dbReference>
<dbReference type="Gene3D" id="3.30.559.30">
    <property type="entry name" value="Nonribosomal peptide synthetase, condensation domain"/>
    <property type="match status" value="1"/>
</dbReference>
<proteinExistence type="inferred from homology"/>
<keyword evidence="2" id="KW-0597">Phosphoprotein</keyword>
<dbReference type="GO" id="GO:0016874">
    <property type="term" value="F:ligase activity"/>
    <property type="evidence" value="ECO:0007669"/>
    <property type="project" value="UniProtKB-KW"/>
</dbReference>
<dbReference type="PROSITE" id="PS00012">
    <property type="entry name" value="PHOSPHOPANTETHEINE"/>
    <property type="match status" value="1"/>
</dbReference>
<dbReference type="InterPro" id="IPR036291">
    <property type="entry name" value="NAD(P)-bd_dom_sf"/>
</dbReference>
<keyword evidence="5" id="KW-0808">Transferase</keyword>
<dbReference type="EMBL" id="MSFK01000018">
    <property type="protein sequence ID" value="PWY83904.1"/>
    <property type="molecule type" value="Genomic_DNA"/>
</dbReference>
<dbReference type="Gene3D" id="3.40.366.10">
    <property type="entry name" value="Malonyl-Coenzyme A Acyl Carrier Protein, domain 2"/>
    <property type="match status" value="1"/>
</dbReference>
<evidence type="ECO:0000256" key="4">
    <source>
        <dbReference type="ARBA" id="ARBA00022603"/>
    </source>
</evidence>
<dbReference type="SUPFAM" id="SSF56801">
    <property type="entry name" value="Acetyl-CoA synthetase-like"/>
    <property type="match status" value="1"/>
</dbReference>
<dbReference type="PANTHER" id="PTHR43775">
    <property type="entry name" value="FATTY ACID SYNTHASE"/>
    <property type="match status" value="1"/>
</dbReference>
<keyword evidence="6" id="KW-0677">Repeat</keyword>
<dbReference type="Gene3D" id="3.40.50.150">
    <property type="entry name" value="Vaccinia Virus protein VP39"/>
    <property type="match status" value="1"/>
</dbReference>
<feature type="domain" description="Carrier" evidence="11">
    <location>
        <begin position="3332"/>
        <end position="3414"/>
    </location>
</feature>
<dbReference type="PROSITE" id="PS50075">
    <property type="entry name" value="CARRIER"/>
    <property type="match status" value="2"/>
</dbReference>
<dbReference type="SUPFAM" id="SSF47336">
    <property type="entry name" value="ACP-like"/>
    <property type="match status" value="2"/>
</dbReference>
<dbReference type="InterPro" id="IPR045851">
    <property type="entry name" value="AMP-bd_C_sf"/>
</dbReference>
<dbReference type="InterPro" id="IPR020841">
    <property type="entry name" value="PKS_Beta-ketoAc_synthase_dom"/>
</dbReference>
<dbReference type="InterPro" id="IPR023213">
    <property type="entry name" value="CAT-like_dom_sf"/>
</dbReference>
<dbReference type="CDD" id="cd00833">
    <property type="entry name" value="PKS"/>
    <property type="match status" value="1"/>
</dbReference>
<evidence type="ECO:0000259" key="12">
    <source>
        <dbReference type="PROSITE" id="PS52004"/>
    </source>
</evidence>
<evidence type="ECO:0000256" key="10">
    <source>
        <dbReference type="SAM" id="MobiDB-lite"/>
    </source>
</evidence>
<dbReference type="Pfam" id="PF08242">
    <property type="entry name" value="Methyltransf_12"/>
    <property type="match status" value="1"/>
</dbReference>
<evidence type="ECO:0000259" key="13">
    <source>
        <dbReference type="PROSITE" id="PS52019"/>
    </source>
</evidence>
<dbReference type="InterPro" id="IPR001227">
    <property type="entry name" value="Ac_transferase_dom_sf"/>
</dbReference>
<evidence type="ECO:0000259" key="11">
    <source>
        <dbReference type="PROSITE" id="PS50075"/>
    </source>
</evidence>
<evidence type="ECO:0000256" key="8">
    <source>
        <dbReference type="ARBA" id="ARBA00029443"/>
    </source>
</evidence>
<dbReference type="GO" id="GO:0006633">
    <property type="term" value="P:fatty acid biosynthetic process"/>
    <property type="evidence" value="ECO:0007669"/>
    <property type="project" value="InterPro"/>
</dbReference>
<dbReference type="PROSITE" id="PS00606">
    <property type="entry name" value="KS3_1"/>
    <property type="match status" value="1"/>
</dbReference>
<dbReference type="Gene3D" id="3.40.50.12780">
    <property type="entry name" value="N-terminal domain of ligase-like"/>
    <property type="match status" value="1"/>
</dbReference>
<dbReference type="InterPro" id="IPR013968">
    <property type="entry name" value="PKS_KR"/>
</dbReference>
<evidence type="ECO:0000256" key="9">
    <source>
        <dbReference type="PROSITE-ProRule" id="PRU01363"/>
    </source>
</evidence>
<dbReference type="SMART" id="SM00822">
    <property type="entry name" value="PKS_KR"/>
    <property type="match status" value="1"/>
</dbReference>
<dbReference type="InterPro" id="IPR042104">
    <property type="entry name" value="PKS_dehydratase_sf"/>
</dbReference>
<feature type="active site" description="Proton acceptor; for dehydratase activity" evidence="9">
    <location>
        <position position="974"/>
    </location>
</feature>
<dbReference type="Gene3D" id="3.30.300.30">
    <property type="match status" value="1"/>
</dbReference>
<feature type="domain" description="Ketosynthase family 3 (KS3)" evidence="12">
    <location>
        <begin position="9"/>
        <end position="446"/>
    </location>
</feature>
<dbReference type="InterPro" id="IPR032821">
    <property type="entry name" value="PKS_assoc"/>
</dbReference>
<evidence type="ECO:0000313" key="15">
    <source>
        <dbReference type="Proteomes" id="UP000246702"/>
    </source>
</evidence>
<dbReference type="InterPro" id="IPR049900">
    <property type="entry name" value="PKS_mFAS_DH"/>
</dbReference>
<dbReference type="SMART" id="SM00827">
    <property type="entry name" value="PKS_AT"/>
    <property type="match status" value="1"/>
</dbReference>
<dbReference type="SUPFAM" id="SSF51735">
    <property type="entry name" value="NAD(P)-binding Rossmann-fold domains"/>
    <property type="match status" value="2"/>
</dbReference>
<dbReference type="SUPFAM" id="SSF52151">
    <property type="entry name" value="FabD/lysophospholipase-like"/>
    <property type="match status" value="1"/>
</dbReference>
<feature type="region of interest" description="Disordered" evidence="10">
    <location>
        <begin position="2197"/>
        <end position="2219"/>
    </location>
</feature>
<dbReference type="GO" id="GO:0004315">
    <property type="term" value="F:3-oxoacyl-[acyl-carrier-protein] synthase activity"/>
    <property type="evidence" value="ECO:0007669"/>
    <property type="project" value="InterPro"/>
</dbReference>
<dbReference type="SUPFAM" id="SSF53901">
    <property type="entry name" value="Thiolase-like"/>
    <property type="match status" value="1"/>
</dbReference>
<keyword evidence="3" id="KW-0436">Ligase</keyword>
<keyword evidence="15" id="KW-1185">Reference proteome</keyword>
<dbReference type="Pfam" id="PF08659">
    <property type="entry name" value="KR"/>
    <property type="match status" value="1"/>
</dbReference>
<dbReference type="STRING" id="1450535.A0A317WBS7"/>
<reference evidence="14 15" key="1">
    <citation type="submission" date="2016-12" db="EMBL/GenBank/DDBJ databases">
        <title>The genomes of Aspergillus section Nigri reveals drivers in fungal speciation.</title>
        <authorList>
            <consortium name="DOE Joint Genome Institute"/>
            <person name="Vesth T.C."/>
            <person name="Nybo J."/>
            <person name="Theobald S."/>
            <person name="Brandl J."/>
            <person name="Frisvad J.C."/>
            <person name="Nielsen K.F."/>
            <person name="Lyhne E.K."/>
            <person name="Kogle M.E."/>
            <person name="Kuo A."/>
            <person name="Riley R."/>
            <person name="Clum A."/>
            <person name="Nolan M."/>
            <person name="Lipzen A."/>
            <person name="Salamov A."/>
            <person name="Henrissat B."/>
            <person name="Wiebenga A."/>
            <person name="De Vries R.P."/>
            <person name="Grigoriev I.V."/>
            <person name="Mortensen U.H."/>
            <person name="Andersen M.R."/>
            <person name="Baker S.E."/>
        </authorList>
    </citation>
    <scope>NUCLEOTIDE SEQUENCE [LARGE SCALE GENOMIC DNA]</scope>
    <source>
        <strain evidence="14 15">CBS 115572</strain>
    </source>
</reference>
<keyword evidence="4" id="KW-0489">Methyltransferase</keyword>
<feature type="active site" description="Proton donor; for dehydratase activity" evidence="9">
    <location>
        <position position="1147"/>
    </location>
</feature>
<dbReference type="InterPro" id="IPR020807">
    <property type="entry name" value="PKS_DH"/>
</dbReference>